<keyword evidence="1" id="KW-0812">Transmembrane</keyword>
<name>A0A8T9SY55_9BACT</name>
<proteinExistence type="predicted"/>
<sequence length="129" mass="14693">METIDFVFFLSCGLLAFSIIHLYVSNMAQHLKNIHNALITSTLQLETNSYEVIKQEDIMSLGFVPYFQSYEDYGFANEDDKGYITKIKLAPINQVTIVTKDSKFTQSFMNKGDLVQYLLLIQDSVVAGF</sequence>
<organism evidence="2 3">
    <name type="scientific">Hymenobacter aerilatus</name>
    <dbReference type="NCBI Taxonomy" id="2932251"/>
    <lineage>
        <taxon>Bacteria</taxon>
        <taxon>Pseudomonadati</taxon>
        <taxon>Bacteroidota</taxon>
        <taxon>Cytophagia</taxon>
        <taxon>Cytophagales</taxon>
        <taxon>Hymenobacteraceae</taxon>
        <taxon>Hymenobacter</taxon>
    </lineage>
</organism>
<keyword evidence="3" id="KW-1185">Reference proteome</keyword>
<evidence type="ECO:0000313" key="2">
    <source>
        <dbReference type="EMBL" id="UOR05854.1"/>
    </source>
</evidence>
<gene>
    <name evidence="2" type="ORF">MUN82_01850</name>
</gene>
<keyword evidence="1" id="KW-1133">Transmembrane helix</keyword>
<dbReference type="Proteomes" id="UP000829925">
    <property type="component" value="Chromosome"/>
</dbReference>
<dbReference type="AlphaFoldDB" id="A0A8T9SY55"/>
<dbReference type="RefSeq" id="WP_245094436.1">
    <property type="nucleotide sequence ID" value="NZ_CP095053.1"/>
</dbReference>
<evidence type="ECO:0000313" key="3">
    <source>
        <dbReference type="Proteomes" id="UP000829925"/>
    </source>
</evidence>
<feature type="transmembrane region" description="Helical" evidence="1">
    <location>
        <begin position="6"/>
        <end position="24"/>
    </location>
</feature>
<dbReference type="EMBL" id="CP095053">
    <property type="protein sequence ID" value="UOR05854.1"/>
    <property type="molecule type" value="Genomic_DNA"/>
</dbReference>
<accession>A0A8T9SY55</accession>
<protein>
    <submittedName>
        <fullName evidence="2">Uncharacterized protein</fullName>
    </submittedName>
</protein>
<dbReference type="KEGG" id="haei:MUN82_01850"/>
<evidence type="ECO:0000256" key="1">
    <source>
        <dbReference type="SAM" id="Phobius"/>
    </source>
</evidence>
<reference evidence="2 3" key="1">
    <citation type="submission" date="2022-04" db="EMBL/GenBank/DDBJ databases">
        <title>Hymenobacter sp. isolated from the air.</title>
        <authorList>
            <person name="Won M."/>
            <person name="Lee C.-M."/>
            <person name="Woen H.-Y."/>
            <person name="Kwon S.-W."/>
        </authorList>
    </citation>
    <scope>NUCLEOTIDE SEQUENCE [LARGE SCALE GENOMIC DNA]</scope>
    <source>
        <strain evidence="3">5413 J-13</strain>
    </source>
</reference>
<keyword evidence="1" id="KW-0472">Membrane</keyword>